<keyword evidence="2" id="KW-1185">Reference proteome</keyword>
<reference evidence="1 2" key="1">
    <citation type="journal article" date="2022" name="Allergy">
        <title>Genome assembly and annotation of Periplaneta americana reveal a comprehensive cockroach allergen profile.</title>
        <authorList>
            <person name="Wang L."/>
            <person name="Xiong Q."/>
            <person name="Saelim N."/>
            <person name="Wang L."/>
            <person name="Nong W."/>
            <person name="Wan A.T."/>
            <person name="Shi M."/>
            <person name="Liu X."/>
            <person name="Cao Q."/>
            <person name="Hui J.H.L."/>
            <person name="Sookrung N."/>
            <person name="Leung T.F."/>
            <person name="Tungtrongchitr A."/>
            <person name="Tsui S.K.W."/>
        </authorList>
    </citation>
    <scope>NUCLEOTIDE SEQUENCE [LARGE SCALE GENOMIC DNA]</scope>
    <source>
        <strain evidence="1">PWHHKU_190912</strain>
    </source>
</reference>
<comment type="caution">
    <text evidence="1">The sequence shown here is derived from an EMBL/GenBank/DDBJ whole genome shotgun (WGS) entry which is preliminary data.</text>
</comment>
<gene>
    <name evidence="1" type="ORF">ANN_13698</name>
</gene>
<organism evidence="1 2">
    <name type="scientific">Periplaneta americana</name>
    <name type="common">American cockroach</name>
    <name type="synonym">Blatta americana</name>
    <dbReference type="NCBI Taxonomy" id="6978"/>
    <lineage>
        <taxon>Eukaryota</taxon>
        <taxon>Metazoa</taxon>
        <taxon>Ecdysozoa</taxon>
        <taxon>Arthropoda</taxon>
        <taxon>Hexapoda</taxon>
        <taxon>Insecta</taxon>
        <taxon>Pterygota</taxon>
        <taxon>Neoptera</taxon>
        <taxon>Polyneoptera</taxon>
        <taxon>Dictyoptera</taxon>
        <taxon>Blattodea</taxon>
        <taxon>Blattoidea</taxon>
        <taxon>Blattidae</taxon>
        <taxon>Blattinae</taxon>
        <taxon>Periplaneta</taxon>
    </lineage>
</organism>
<dbReference type="EMBL" id="JAJSOF020000019">
    <property type="protein sequence ID" value="KAJ4437760.1"/>
    <property type="molecule type" value="Genomic_DNA"/>
</dbReference>
<evidence type="ECO:0000313" key="1">
    <source>
        <dbReference type="EMBL" id="KAJ4437760.1"/>
    </source>
</evidence>
<accession>A0ABQ8SWE6</accession>
<proteinExistence type="predicted"/>
<protein>
    <submittedName>
        <fullName evidence="1">Uncharacterized protein</fullName>
    </submittedName>
</protein>
<sequence length="215" mass="24576">MIMPRYLCIYFGTRKKFILQAMLDEGIDCYEDPPKHDNVMTVLLRHVERRRTVARWVQAFNEGRDRVKNMARPGRPSVSEEEVQAVSALLDNDRRETIRLYSPVAFPSKAIHSLQSLTLLGREFQSRGTATVKEDEYEDVRWEGMDNIDECCDNVSRLWGERCWFNDSHGLGLSLNATAPTPINGGNFDCLVKSRELQLILGSSPQRGDFPPEAI</sequence>
<evidence type="ECO:0000313" key="2">
    <source>
        <dbReference type="Proteomes" id="UP001148838"/>
    </source>
</evidence>
<dbReference type="Proteomes" id="UP001148838">
    <property type="component" value="Unassembled WGS sequence"/>
</dbReference>
<name>A0ABQ8SWE6_PERAM</name>